<dbReference type="EMBL" id="VBWP01000001">
    <property type="protein sequence ID" value="TLG77518.1"/>
    <property type="molecule type" value="Genomic_DNA"/>
</dbReference>
<keyword evidence="2" id="KW-1277">Toxin-antitoxin system</keyword>
<dbReference type="OrthoDB" id="9805098at2"/>
<evidence type="ECO:0000256" key="1">
    <source>
        <dbReference type="ARBA" id="ARBA00006226"/>
    </source>
</evidence>
<evidence type="ECO:0000256" key="2">
    <source>
        <dbReference type="ARBA" id="ARBA00022649"/>
    </source>
</evidence>
<comment type="similarity">
    <text evidence="1">Belongs to the RelE toxin family.</text>
</comment>
<dbReference type="InParanoid" id="A0A5R8QHN2"/>
<dbReference type="Proteomes" id="UP000306912">
    <property type="component" value="Unassembled WGS sequence"/>
</dbReference>
<accession>A0A5R8QHN2</accession>
<keyword evidence="4" id="KW-1185">Reference proteome</keyword>
<dbReference type="NCBIfam" id="TIGR02385">
    <property type="entry name" value="RelE_StbE"/>
    <property type="match status" value="1"/>
</dbReference>
<dbReference type="InterPro" id="IPR007712">
    <property type="entry name" value="RelE/ParE_toxin"/>
</dbReference>
<evidence type="ECO:0000313" key="4">
    <source>
        <dbReference type="Proteomes" id="UP000306912"/>
    </source>
</evidence>
<dbReference type="PANTHER" id="PTHR35601:SF1">
    <property type="entry name" value="TOXIN RELE"/>
    <property type="match status" value="1"/>
</dbReference>
<dbReference type="RefSeq" id="WP_138190132.1">
    <property type="nucleotide sequence ID" value="NZ_VBWP01000001.1"/>
</dbReference>
<name>A0A5R8QHN2_9FIRM</name>
<dbReference type="PANTHER" id="PTHR35601">
    <property type="entry name" value="TOXIN RELE"/>
    <property type="match status" value="1"/>
</dbReference>
<dbReference type="Pfam" id="PF05016">
    <property type="entry name" value="ParE_toxin"/>
    <property type="match status" value="1"/>
</dbReference>
<organism evidence="3 4">
    <name type="scientific">Culicoidibacter larvae</name>
    <dbReference type="NCBI Taxonomy" id="2579976"/>
    <lineage>
        <taxon>Bacteria</taxon>
        <taxon>Bacillati</taxon>
        <taxon>Bacillota</taxon>
        <taxon>Culicoidibacteria</taxon>
        <taxon>Culicoidibacterales</taxon>
        <taxon>Culicoidibacteraceae</taxon>
        <taxon>Culicoidibacter</taxon>
    </lineage>
</organism>
<sequence length="88" mass="10469">MFYKVEFTKTAIKELKKLDKPQQALLMAWIKKNLQNCENPRISGKALKGNKSAYWRYRIGSYRIITELVDERLLIIIINIGHRKDIYK</sequence>
<dbReference type="SUPFAM" id="SSF143011">
    <property type="entry name" value="RelE-like"/>
    <property type="match status" value="1"/>
</dbReference>
<proteinExistence type="inferred from homology"/>
<dbReference type="AlphaFoldDB" id="A0A5R8QHN2"/>
<dbReference type="Gene3D" id="3.30.2310.20">
    <property type="entry name" value="RelE-like"/>
    <property type="match status" value="1"/>
</dbReference>
<reference evidence="3 4" key="1">
    <citation type="submission" date="2019-05" db="EMBL/GenBank/DDBJ databases">
        <title>Culicoidintestinum kansasii gen. nov., sp. nov. from the gastrointestinal tract of the biting midge, Culicoides sonorensis.</title>
        <authorList>
            <person name="Neupane S."/>
            <person name="Ghosh A."/>
            <person name="Gunther S."/>
            <person name="Martin K."/>
            <person name="Zurek L."/>
        </authorList>
    </citation>
    <scope>NUCLEOTIDE SEQUENCE [LARGE SCALE GENOMIC DNA]</scope>
    <source>
        <strain evidence="3 4">CS-1</strain>
    </source>
</reference>
<protein>
    <submittedName>
        <fullName evidence="3">Type II toxin-antitoxin system RelE/ParE family toxin</fullName>
    </submittedName>
</protein>
<comment type="caution">
    <text evidence="3">The sequence shown here is derived from an EMBL/GenBank/DDBJ whole genome shotgun (WGS) entry which is preliminary data.</text>
</comment>
<gene>
    <name evidence="3" type="ORF">FEZ08_01590</name>
</gene>
<evidence type="ECO:0000313" key="3">
    <source>
        <dbReference type="EMBL" id="TLG77518.1"/>
    </source>
</evidence>
<dbReference type="InterPro" id="IPR035093">
    <property type="entry name" value="RelE/ParE_toxin_dom_sf"/>
</dbReference>